<proteinExistence type="inferred from homology"/>
<accession>A0A3B1CEX3</accession>
<dbReference type="NCBIfam" id="TIGR00287">
    <property type="entry name" value="cas1"/>
    <property type="match status" value="1"/>
</dbReference>
<gene>
    <name evidence="9" type="ORF">MNBD_NITROSPIRAE01-295</name>
</gene>
<evidence type="ECO:0000256" key="4">
    <source>
        <dbReference type="ARBA" id="ARBA00022801"/>
    </source>
</evidence>
<dbReference type="InterPro" id="IPR042206">
    <property type="entry name" value="CRISPR-assoc_Cas1_C"/>
</dbReference>
<dbReference type="GO" id="GO:0004520">
    <property type="term" value="F:DNA endonuclease activity"/>
    <property type="evidence" value="ECO:0007669"/>
    <property type="project" value="InterPro"/>
</dbReference>
<keyword evidence="1" id="KW-0540">Nuclease</keyword>
<dbReference type="InterPro" id="IPR042211">
    <property type="entry name" value="CRISPR-assoc_Cas1_N"/>
</dbReference>
<protein>
    <submittedName>
        <fullName evidence="9">CRISPR-associated protein Cas1</fullName>
    </submittedName>
</protein>
<dbReference type="AlphaFoldDB" id="A0A3B1CEX3"/>
<dbReference type="GO" id="GO:0003677">
    <property type="term" value="F:DNA binding"/>
    <property type="evidence" value="ECO:0007669"/>
    <property type="project" value="UniProtKB-KW"/>
</dbReference>
<dbReference type="InterPro" id="IPR019856">
    <property type="entry name" value="CRISPR-assoc_Cas1_DVULG"/>
</dbReference>
<evidence type="ECO:0000256" key="8">
    <source>
        <dbReference type="ARBA" id="ARBA00023211"/>
    </source>
</evidence>
<keyword evidence="6" id="KW-0051">Antiviral defense</keyword>
<dbReference type="InterPro" id="IPR050646">
    <property type="entry name" value="Cas1"/>
</dbReference>
<sequence length="343" mass="38783">MHQLLNTLYVTTEGAYLHLDHDTLKVKIEKETKLQVPVHHLGGIVCFGNVMLSPAAMARCAEDGRFVVLLDRNGRFKARVEGPVSGNVLLRSAQHEAMRDKALTLDIAKNMVAGKIQNSRQIVLRGARESTDDDDSQTLKKTTDKLASTLSRLPKCQDIDQVRGIEGESARAYFSSFDRMVREDRETFKFNGRNRRPPRDPINALISFLYALLMNDCVAGAEGVGLDPQMGFLHTMRPGRAALALDLMEEVRSVLADRLALTLINRRQIQKRHFIDRPGGAVHLDDKGRKEVVIAYQKRKQEEITHPLLNQKMPLGLIPHVQARLLARTLRGDMENYIPYLYR</sequence>
<dbReference type="NCBIfam" id="TIGR03640">
    <property type="entry name" value="cas1_DVULG"/>
    <property type="match status" value="1"/>
</dbReference>
<evidence type="ECO:0000256" key="1">
    <source>
        <dbReference type="ARBA" id="ARBA00022722"/>
    </source>
</evidence>
<keyword evidence="8" id="KW-0464">Manganese</keyword>
<keyword evidence="3" id="KW-0255">Endonuclease</keyword>
<keyword evidence="2" id="KW-0479">Metal-binding</keyword>
<dbReference type="HAMAP" id="MF_01470">
    <property type="entry name" value="Cas1"/>
    <property type="match status" value="1"/>
</dbReference>
<name>A0A3B1CEX3_9ZZZZ</name>
<keyword evidence="4" id="KW-0378">Hydrolase</keyword>
<dbReference type="EMBL" id="UOGF01000045">
    <property type="protein sequence ID" value="VAX29026.1"/>
    <property type="molecule type" value="Genomic_DNA"/>
</dbReference>
<dbReference type="GO" id="GO:0016787">
    <property type="term" value="F:hydrolase activity"/>
    <property type="evidence" value="ECO:0007669"/>
    <property type="project" value="UniProtKB-KW"/>
</dbReference>
<keyword evidence="5" id="KW-0460">Magnesium</keyword>
<evidence type="ECO:0000256" key="6">
    <source>
        <dbReference type="ARBA" id="ARBA00023118"/>
    </source>
</evidence>
<dbReference type="Gene3D" id="1.20.120.920">
    <property type="entry name" value="CRISPR-associated endonuclease Cas1, C-terminal domain"/>
    <property type="match status" value="1"/>
</dbReference>
<organism evidence="9">
    <name type="scientific">hydrothermal vent metagenome</name>
    <dbReference type="NCBI Taxonomy" id="652676"/>
    <lineage>
        <taxon>unclassified sequences</taxon>
        <taxon>metagenomes</taxon>
        <taxon>ecological metagenomes</taxon>
    </lineage>
</organism>
<dbReference type="GO" id="GO:0043571">
    <property type="term" value="P:maintenance of CRISPR repeat elements"/>
    <property type="evidence" value="ECO:0007669"/>
    <property type="project" value="InterPro"/>
</dbReference>
<dbReference type="GO" id="GO:0051607">
    <property type="term" value="P:defense response to virus"/>
    <property type="evidence" value="ECO:0007669"/>
    <property type="project" value="UniProtKB-KW"/>
</dbReference>
<evidence type="ECO:0000256" key="3">
    <source>
        <dbReference type="ARBA" id="ARBA00022759"/>
    </source>
</evidence>
<evidence type="ECO:0000256" key="7">
    <source>
        <dbReference type="ARBA" id="ARBA00023125"/>
    </source>
</evidence>
<evidence type="ECO:0000313" key="9">
    <source>
        <dbReference type="EMBL" id="VAX29026.1"/>
    </source>
</evidence>
<evidence type="ECO:0000256" key="2">
    <source>
        <dbReference type="ARBA" id="ARBA00022723"/>
    </source>
</evidence>
<keyword evidence="7" id="KW-0238">DNA-binding</keyword>
<dbReference type="Pfam" id="PF01867">
    <property type="entry name" value="Cas_Cas1"/>
    <property type="match status" value="1"/>
</dbReference>
<dbReference type="PANTHER" id="PTHR34353">
    <property type="entry name" value="CRISPR-ASSOCIATED ENDONUCLEASE CAS1 1"/>
    <property type="match status" value="1"/>
</dbReference>
<dbReference type="PANTHER" id="PTHR34353:SF2">
    <property type="entry name" value="CRISPR-ASSOCIATED ENDONUCLEASE CAS1 1"/>
    <property type="match status" value="1"/>
</dbReference>
<dbReference type="InterPro" id="IPR002729">
    <property type="entry name" value="CRISPR-assoc_Cas1"/>
</dbReference>
<dbReference type="CDD" id="cd09721">
    <property type="entry name" value="Cas1_I-C"/>
    <property type="match status" value="1"/>
</dbReference>
<dbReference type="Gene3D" id="3.100.10.20">
    <property type="entry name" value="CRISPR-associated endonuclease Cas1, N-terminal domain"/>
    <property type="match status" value="1"/>
</dbReference>
<evidence type="ECO:0000256" key="5">
    <source>
        <dbReference type="ARBA" id="ARBA00022842"/>
    </source>
</evidence>
<dbReference type="GO" id="GO:0046872">
    <property type="term" value="F:metal ion binding"/>
    <property type="evidence" value="ECO:0007669"/>
    <property type="project" value="UniProtKB-KW"/>
</dbReference>
<reference evidence="9" key="1">
    <citation type="submission" date="2018-06" db="EMBL/GenBank/DDBJ databases">
        <authorList>
            <person name="Zhirakovskaya E."/>
        </authorList>
    </citation>
    <scope>NUCLEOTIDE SEQUENCE</scope>
</reference>